<evidence type="ECO:0000313" key="2">
    <source>
        <dbReference type="Proteomes" id="UP000789759"/>
    </source>
</evidence>
<proteinExistence type="predicted"/>
<dbReference type="AlphaFoldDB" id="A0A9N9H064"/>
<evidence type="ECO:0000313" key="1">
    <source>
        <dbReference type="EMBL" id="CAG8639282.1"/>
    </source>
</evidence>
<dbReference type="EMBL" id="CAJVQA010006371">
    <property type="protein sequence ID" value="CAG8639282.1"/>
    <property type="molecule type" value="Genomic_DNA"/>
</dbReference>
<organism evidence="1 2">
    <name type="scientific">Cetraspora pellucida</name>
    <dbReference type="NCBI Taxonomy" id="1433469"/>
    <lineage>
        <taxon>Eukaryota</taxon>
        <taxon>Fungi</taxon>
        <taxon>Fungi incertae sedis</taxon>
        <taxon>Mucoromycota</taxon>
        <taxon>Glomeromycotina</taxon>
        <taxon>Glomeromycetes</taxon>
        <taxon>Diversisporales</taxon>
        <taxon>Gigasporaceae</taxon>
        <taxon>Cetraspora</taxon>
    </lineage>
</organism>
<dbReference type="OrthoDB" id="425619at2759"/>
<dbReference type="Proteomes" id="UP000789759">
    <property type="component" value="Unassembled WGS sequence"/>
</dbReference>
<comment type="caution">
    <text evidence="1">The sequence shown here is derived from an EMBL/GenBank/DDBJ whole genome shotgun (WGS) entry which is preliminary data.</text>
</comment>
<gene>
    <name evidence="1" type="ORF">CPELLU_LOCUS8773</name>
</gene>
<name>A0A9N9H064_9GLOM</name>
<sequence>MEQLEKFAQANTLSKEEKEEAHIFFKKESCLLTIGLNKLETTSLVTHYVDTEVSSNRIEVDVSVQKCREWLLSLVECDIEEGLYETELGGYTGWSVENVYTVIEEDGEDNDLKLEEYIELREDATENITTIDGNKLGIQDAHDPQNLLILWDWIVSRARQELARRKYLWNTGIDLGYTKPLNKGAVNADRNILLRRNGGPIIINPSRSIMGP</sequence>
<keyword evidence="2" id="KW-1185">Reference proteome</keyword>
<accession>A0A9N9H064</accession>
<reference evidence="1" key="1">
    <citation type="submission" date="2021-06" db="EMBL/GenBank/DDBJ databases">
        <authorList>
            <person name="Kallberg Y."/>
            <person name="Tangrot J."/>
            <person name="Rosling A."/>
        </authorList>
    </citation>
    <scope>NUCLEOTIDE SEQUENCE</scope>
    <source>
        <strain evidence="1">FL966</strain>
    </source>
</reference>
<protein>
    <submittedName>
        <fullName evidence="1">5148_t:CDS:1</fullName>
    </submittedName>
</protein>